<reference evidence="1" key="2">
    <citation type="journal article" date="2015" name="Data Brief">
        <title>Shoot transcriptome of the giant reed, Arundo donax.</title>
        <authorList>
            <person name="Barrero R.A."/>
            <person name="Guerrero F.D."/>
            <person name="Moolhuijzen P."/>
            <person name="Goolsby J.A."/>
            <person name="Tidwell J."/>
            <person name="Bellgard S.E."/>
            <person name="Bellgard M.I."/>
        </authorList>
    </citation>
    <scope>NUCLEOTIDE SEQUENCE</scope>
    <source>
        <tissue evidence="1">Shoot tissue taken approximately 20 cm above the soil surface</tissue>
    </source>
</reference>
<organism evidence="1">
    <name type="scientific">Arundo donax</name>
    <name type="common">Giant reed</name>
    <name type="synonym">Donax arundinaceus</name>
    <dbReference type="NCBI Taxonomy" id="35708"/>
    <lineage>
        <taxon>Eukaryota</taxon>
        <taxon>Viridiplantae</taxon>
        <taxon>Streptophyta</taxon>
        <taxon>Embryophyta</taxon>
        <taxon>Tracheophyta</taxon>
        <taxon>Spermatophyta</taxon>
        <taxon>Magnoliopsida</taxon>
        <taxon>Liliopsida</taxon>
        <taxon>Poales</taxon>
        <taxon>Poaceae</taxon>
        <taxon>PACMAD clade</taxon>
        <taxon>Arundinoideae</taxon>
        <taxon>Arundineae</taxon>
        <taxon>Arundo</taxon>
    </lineage>
</organism>
<proteinExistence type="predicted"/>
<protein>
    <submittedName>
        <fullName evidence="1">Uncharacterized protein</fullName>
    </submittedName>
</protein>
<reference evidence="1" key="1">
    <citation type="submission" date="2014-09" db="EMBL/GenBank/DDBJ databases">
        <authorList>
            <person name="Magalhaes I.L.F."/>
            <person name="Oliveira U."/>
            <person name="Santos F.R."/>
            <person name="Vidigal T.H.D.A."/>
            <person name="Brescovit A.D."/>
            <person name="Santos A.J."/>
        </authorList>
    </citation>
    <scope>NUCLEOTIDE SEQUENCE</scope>
    <source>
        <tissue evidence="1">Shoot tissue taken approximately 20 cm above the soil surface</tissue>
    </source>
</reference>
<accession>A0A0A8ZK93</accession>
<sequence>MFQAAHPCVDMVLRSIQDKTTVWCMASGRGLAQLLARA</sequence>
<evidence type="ECO:0000313" key="1">
    <source>
        <dbReference type="EMBL" id="JAD35287.1"/>
    </source>
</evidence>
<name>A0A0A8ZK93_ARUDO</name>
<dbReference type="EMBL" id="GBRH01262608">
    <property type="protein sequence ID" value="JAD35287.1"/>
    <property type="molecule type" value="Transcribed_RNA"/>
</dbReference>
<dbReference type="AlphaFoldDB" id="A0A0A8ZK93"/>